<comment type="caution">
    <text evidence="2">The sequence shown here is derived from an EMBL/GenBank/DDBJ whole genome shotgun (WGS) entry which is preliminary data.</text>
</comment>
<gene>
    <name evidence="2" type="ORF">BKA10_002846</name>
</gene>
<keyword evidence="3" id="KW-1185">Reference proteome</keyword>
<evidence type="ECO:0000313" key="3">
    <source>
        <dbReference type="Proteomes" id="UP000549113"/>
    </source>
</evidence>
<accession>A0AA40SRF4</accession>
<proteinExistence type="predicted"/>
<dbReference type="InterPro" id="IPR014922">
    <property type="entry name" value="YdhG-like"/>
</dbReference>
<dbReference type="AlphaFoldDB" id="A0AA40SRF4"/>
<dbReference type="Proteomes" id="UP000549113">
    <property type="component" value="Unassembled WGS sequence"/>
</dbReference>
<protein>
    <recommendedName>
        <fullName evidence="1">YdhG-like domain-containing protein</fullName>
    </recommendedName>
</protein>
<evidence type="ECO:0000313" key="2">
    <source>
        <dbReference type="EMBL" id="MBB4141052.1"/>
    </source>
</evidence>
<reference evidence="2 3" key="1">
    <citation type="submission" date="2020-08" db="EMBL/GenBank/DDBJ databases">
        <title>Sequencing the genomes of 1000 actinobacteria strains.</title>
        <authorList>
            <person name="Klenk H.-P."/>
        </authorList>
    </citation>
    <scope>NUCLEOTIDE SEQUENCE [LARGE SCALE GENOMIC DNA]</scope>
    <source>
        <strain evidence="2 3">DSM 19600</strain>
    </source>
</reference>
<dbReference type="RefSeq" id="WP_183500578.1">
    <property type="nucleotide sequence ID" value="NZ_BAABCO010000004.1"/>
</dbReference>
<organism evidence="2 3">
    <name type="scientific">Microbacterium invictum</name>
    <dbReference type="NCBI Taxonomy" id="515415"/>
    <lineage>
        <taxon>Bacteria</taxon>
        <taxon>Bacillati</taxon>
        <taxon>Actinomycetota</taxon>
        <taxon>Actinomycetes</taxon>
        <taxon>Micrococcales</taxon>
        <taxon>Microbacteriaceae</taxon>
        <taxon>Microbacterium</taxon>
    </lineage>
</organism>
<sequence length="140" mass="14955">MQKTGGSVAAFIAGVTPATRRRDAEALVALLREVSGREPELWGTIIGFGSCHYRYPTGTEGDMPVLGFAPRKAASTVYLDSADRHRDALAALGPHTSSVSCLYIKDLEKVDKTVLRGILTDLLAWADTGGDEYAEITVTG</sequence>
<name>A0AA40SRF4_9MICO</name>
<evidence type="ECO:0000259" key="1">
    <source>
        <dbReference type="Pfam" id="PF08818"/>
    </source>
</evidence>
<dbReference type="Pfam" id="PF08818">
    <property type="entry name" value="DUF1801"/>
    <property type="match status" value="1"/>
</dbReference>
<dbReference type="EMBL" id="JACIFH010000001">
    <property type="protein sequence ID" value="MBB4141052.1"/>
    <property type="molecule type" value="Genomic_DNA"/>
</dbReference>
<feature type="domain" description="YdhG-like" evidence="1">
    <location>
        <begin position="20"/>
        <end position="120"/>
    </location>
</feature>